<dbReference type="GO" id="GO:0015087">
    <property type="term" value="F:cobalt ion transmembrane transporter activity"/>
    <property type="evidence" value="ECO:0007669"/>
    <property type="project" value="UniProtKB-ARBA"/>
</dbReference>
<dbReference type="Pfam" id="PF00005">
    <property type="entry name" value="ABC_tran"/>
    <property type="match status" value="1"/>
</dbReference>
<dbReference type="InterPro" id="IPR015856">
    <property type="entry name" value="ABC_transpr_CbiO/EcfA_su"/>
</dbReference>
<dbReference type="AlphaFoldDB" id="A0A135L7H7"/>
<accession>A0A135L7H7</accession>
<dbReference type="Gene3D" id="3.40.50.300">
    <property type="entry name" value="P-loop containing nucleotide triphosphate hydrolases"/>
    <property type="match status" value="1"/>
</dbReference>
<keyword evidence="4 8" id="KW-0547">Nucleotide-binding</keyword>
<dbReference type="CDD" id="cd03225">
    <property type="entry name" value="ABC_cobalt_CbiO_domain1"/>
    <property type="match status" value="1"/>
</dbReference>
<dbReference type="GO" id="GO:0016887">
    <property type="term" value="F:ATP hydrolysis activity"/>
    <property type="evidence" value="ECO:0007669"/>
    <property type="project" value="InterPro"/>
</dbReference>
<evidence type="ECO:0000256" key="1">
    <source>
        <dbReference type="ARBA" id="ARBA00004202"/>
    </source>
</evidence>
<dbReference type="PANTHER" id="PTHR43553">
    <property type="entry name" value="HEAVY METAL TRANSPORTER"/>
    <property type="match status" value="1"/>
</dbReference>
<dbReference type="EMBL" id="LSKU01000001">
    <property type="protein sequence ID" value="KXG44930.1"/>
    <property type="molecule type" value="Genomic_DNA"/>
</dbReference>
<comment type="subcellular location">
    <subcellularLocation>
        <location evidence="1 8">Cell membrane</location>
        <topology evidence="1 8">Peripheral membrane protein</topology>
    </subcellularLocation>
</comment>
<evidence type="ECO:0000256" key="3">
    <source>
        <dbReference type="ARBA" id="ARBA00022475"/>
    </source>
</evidence>
<dbReference type="InterPro" id="IPR003439">
    <property type="entry name" value="ABC_transporter-like_ATP-bd"/>
</dbReference>
<dbReference type="EC" id="7.-.-.-" evidence="8"/>
<dbReference type="SUPFAM" id="SSF52540">
    <property type="entry name" value="P-loop containing nucleoside triphosphate hydrolases"/>
    <property type="match status" value="1"/>
</dbReference>
<dbReference type="FunFam" id="3.40.50.300:FF:000224">
    <property type="entry name" value="Energy-coupling factor transporter ATP-binding protein EcfA"/>
    <property type="match status" value="1"/>
</dbReference>
<feature type="domain" description="ABC transporter" evidence="9">
    <location>
        <begin position="3"/>
        <end position="245"/>
    </location>
</feature>
<evidence type="ECO:0000256" key="7">
    <source>
        <dbReference type="ARBA" id="ARBA00023136"/>
    </source>
</evidence>
<sequence>MDITLKDVSVTYMKNTPFEKIALQEVNLTIKSGSIIGVIGHTGSGKSTLIQLISGLILPTNGTIKVGDLAWSSKRKNLSLIRNKIGVVFQYPEHQLFEESVEKDISFALRNFDFPEELIAIRVKEAMKQVGLDYEQFAKRSPFELSGGQMRRVAIAGVIAFQPKILILDEPTAGLDPKGRKEILNMIKELHQSREMTTILVSHSMDDIANMVERLIVLNQGKIILEGTPKEIFKEEERLQQIGLDIPDITKFIQRLNQKINPPIPLDCFSREELEEYLIDWLLKGKKV</sequence>
<comment type="similarity">
    <text evidence="8">Belongs to the ABC transporter superfamily. Energy-coupling factor EcfA family.</text>
</comment>
<dbReference type="GO" id="GO:0042626">
    <property type="term" value="F:ATPase-coupled transmembrane transporter activity"/>
    <property type="evidence" value="ECO:0007669"/>
    <property type="project" value="TreeGrafter"/>
</dbReference>
<gene>
    <name evidence="10" type="primary">cbiO</name>
    <name evidence="10" type="ORF">U473_13555</name>
</gene>
<name>A0A135L7H7_9BACI</name>
<dbReference type="GO" id="GO:0005524">
    <property type="term" value="F:ATP binding"/>
    <property type="evidence" value="ECO:0007669"/>
    <property type="project" value="UniProtKB-UniRule"/>
</dbReference>
<evidence type="ECO:0000256" key="8">
    <source>
        <dbReference type="RuleBase" id="RU365104"/>
    </source>
</evidence>
<dbReference type="OrthoDB" id="9784332at2"/>
<dbReference type="PROSITE" id="PS50893">
    <property type="entry name" value="ABC_TRANSPORTER_2"/>
    <property type="match status" value="1"/>
</dbReference>
<dbReference type="Proteomes" id="UP000070352">
    <property type="component" value="Unassembled WGS sequence"/>
</dbReference>
<dbReference type="InterPro" id="IPR003593">
    <property type="entry name" value="AAA+_ATPase"/>
</dbReference>
<dbReference type="GO" id="GO:0043190">
    <property type="term" value="C:ATP-binding cassette (ABC) transporter complex"/>
    <property type="evidence" value="ECO:0007669"/>
    <property type="project" value="TreeGrafter"/>
</dbReference>
<proteinExistence type="inferred from homology"/>
<comment type="caution">
    <text evidence="10">The sequence shown here is derived from an EMBL/GenBank/DDBJ whole genome shotgun (WGS) entry which is preliminary data.</text>
</comment>
<reference evidence="10 11" key="1">
    <citation type="submission" date="2016-02" db="EMBL/GenBank/DDBJ databases">
        <title>Draft Genome for Tepidibacillus decaturensis nov. sp. Strain Z9, an Anaerobic, Moderately Thermophilic and Heterotrophic Bacterium from Deep Subsurface of the Illinois Basin, USA.</title>
        <authorList>
            <person name="Dong Y."/>
            <person name="Chang J.Y."/>
            <person name="Sanford R."/>
            <person name="Fouke B.W."/>
        </authorList>
    </citation>
    <scope>NUCLEOTIDE SEQUENCE [LARGE SCALE GENOMIC DNA]</scope>
    <source>
        <strain evidence="10 11">Z9</strain>
    </source>
</reference>
<evidence type="ECO:0000256" key="6">
    <source>
        <dbReference type="ARBA" id="ARBA00022967"/>
    </source>
</evidence>
<keyword evidence="7 8" id="KW-0472">Membrane</keyword>
<dbReference type="NCBIfam" id="TIGR04521">
    <property type="entry name" value="ECF_ATPase_2"/>
    <property type="match status" value="1"/>
</dbReference>
<evidence type="ECO:0000256" key="4">
    <source>
        <dbReference type="ARBA" id="ARBA00022741"/>
    </source>
</evidence>
<evidence type="ECO:0000259" key="9">
    <source>
        <dbReference type="PROSITE" id="PS50893"/>
    </source>
</evidence>
<keyword evidence="2 8" id="KW-0813">Transport</keyword>
<dbReference type="RefSeq" id="WP_068727275.1">
    <property type="nucleotide sequence ID" value="NZ_LSKU01000001.1"/>
</dbReference>
<comment type="subunit">
    <text evidence="8">Forms a stable energy-coupling factor (ECF) transporter complex composed of 2 membrane-embedded substrate-binding proteins (S component), 2 ATP-binding proteins (A component) and 2 transmembrane proteins (T component).</text>
</comment>
<dbReference type="STRING" id="1413211.U473_13555"/>
<keyword evidence="3 8" id="KW-1003">Cell membrane</keyword>
<keyword evidence="5 8" id="KW-0067">ATP-binding</keyword>
<evidence type="ECO:0000313" key="10">
    <source>
        <dbReference type="EMBL" id="KXG44930.1"/>
    </source>
</evidence>
<dbReference type="InterPro" id="IPR030946">
    <property type="entry name" value="EcfA2"/>
</dbReference>
<evidence type="ECO:0000256" key="2">
    <source>
        <dbReference type="ARBA" id="ARBA00022448"/>
    </source>
</evidence>
<keyword evidence="11" id="KW-1185">Reference proteome</keyword>
<dbReference type="PROSITE" id="PS00211">
    <property type="entry name" value="ABC_TRANSPORTER_1"/>
    <property type="match status" value="1"/>
</dbReference>
<organism evidence="10 11">
    <name type="scientific">Tepidibacillus decaturensis</name>
    <dbReference type="NCBI Taxonomy" id="1413211"/>
    <lineage>
        <taxon>Bacteria</taxon>
        <taxon>Bacillati</taxon>
        <taxon>Bacillota</taxon>
        <taxon>Bacilli</taxon>
        <taxon>Bacillales</taxon>
        <taxon>Bacillaceae</taxon>
        <taxon>Tepidibacillus</taxon>
    </lineage>
</organism>
<dbReference type="InterPro" id="IPR050095">
    <property type="entry name" value="ECF_ABC_transporter_ATP-bd"/>
</dbReference>
<dbReference type="InterPro" id="IPR027417">
    <property type="entry name" value="P-loop_NTPase"/>
</dbReference>
<keyword evidence="6" id="KW-1278">Translocase</keyword>
<dbReference type="PANTHER" id="PTHR43553:SF27">
    <property type="entry name" value="ENERGY-COUPLING FACTOR TRANSPORTER ATP-BINDING PROTEIN ECFA2"/>
    <property type="match status" value="1"/>
</dbReference>
<protein>
    <recommendedName>
        <fullName evidence="8">Energy-coupling factor transporter ATP-binding protein EcfA2</fullName>
        <ecNumber evidence="8">7.-.-.-</ecNumber>
    </recommendedName>
</protein>
<evidence type="ECO:0000256" key="5">
    <source>
        <dbReference type="ARBA" id="ARBA00022840"/>
    </source>
</evidence>
<dbReference type="InterPro" id="IPR017871">
    <property type="entry name" value="ABC_transporter-like_CS"/>
</dbReference>
<dbReference type="SMART" id="SM00382">
    <property type="entry name" value="AAA"/>
    <property type="match status" value="1"/>
</dbReference>
<evidence type="ECO:0000313" key="11">
    <source>
        <dbReference type="Proteomes" id="UP000070352"/>
    </source>
</evidence>
<comment type="function">
    <text evidence="8">ATP-binding (A) component of a common energy-coupling factor (ECF) ABC-transporter complex.</text>
</comment>